<dbReference type="Proteomes" id="UP000598996">
    <property type="component" value="Unassembled WGS sequence"/>
</dbReference>
<evidence type="ECO:0000313" key="1">
    <source>
        <dbReference type="EMBL" id="MBL7259300.1"/>
    </source>
</evidence>
<protein>
    <submittedName>
        <fullName evidence="1">Uncharacterized protein</fullName>
    </submittedName>
</protein>
<sequence length="103" mass="11085">MEADQESAQAIVTMLDTFGVTAQASGRRNLDGAAITSWLVVAGLAVKTAPDILRALAELVKELRLGSVTVDLEKQKIKIDRPGRAQIRELIDKMGDNPPDDDA</sequence>
<name>A0ABS1VXV5_9ACTN</name>
<comment type="caution">
    <text evidence="1">The sequence shown here is derived from an EMBL/GenBank/DDBJ whole genome shotgun (WGS) entry which is preliminary data.</text>
</comment>
<accession>A0ABS1VXV5</accession>
<proteinExistence type="predicted"/>
<gene>
    <name evidence="1" type="ORF">JKJ07_33790</name>
</gene>
<keyword evidence="2" id="KW-1185">Reference proteome</keyword>
<dbReference type="EMBL" id="JAENHO010000011">
    <property type="protein sequence ID" value="MBL7259300.1"/>
    <property type="molecule type" value="Genomic_DNA"/>
</dbReference>
<reference evidence="1 2" key="1">
    <citation type="submission" date="2021-01" db="EMBL/GenBank/DDBJ databases">
        <title>Actinoplanes sp. nov. LDG1-01 isolated from lichen.</title>
        <authorList>
            <person name="Saeng-In P."/>
            <person name="Phongsopitanun W."/>
            <person name="Kanchanasin P."/>
            <person name="Yuki M."/>
            <person name="Kudo T."/>
            <person name="Ohkuma M."/>
            <person name="Tanasupawat S."/>
        </authorList>
    </citation>
    <scope>NUCLEOTIDE SEQUENCE [LARGE SCALE GENOMIC DNA]</scope>
    <source>
        <strain evidence="1 2">LDG1-01</strain>
    </source>
</reference>
<dbReference type="RefSeq" id="WP_202996011.1">
    <property type="nucleotide sequence ID" value="NZ_JAENHO010000011.1"/>
</dbReference>
<organism evidence="1 2">
    <name type="scientific">Paractinoplanes lichenicola</name>
    <dbReference type="NCBI Taxonomy" id="2802976"/>
    <lineage>
        <taxon>Bacteria</taxon>
        <taxon>Bacillati</taxon>
        <taxon>Actinomycetota</taxon>
        <taxon>Actinomycetes</taxon>
        <taxon>Micromonosporales</taxon>
        <taxon>Micromonosporaceae</taxon>
        <taxon>Paractinoplanes</taxon>
    </lineage>
</organism>
<evidence type="ECO:0000313" key="2">
    <source>
        <dbReference type="Proteomes" id="UP000598996"/>
    </source>
</evidence>